<dbReference type="eggNOG" id="ENOG502SV02">
    <property type="taxonomic scope" value="Eukaryota"/>
</dbReference>
<name>J7RNW4_HUIN7</name>
<gene>
    <name evidence="2" type="primary">KNAG0G02620</name>
    <name evidence="2" type="ordered locus">KNAG_0G02620</name>
</gene>
<feature type="chain" id="PRO_5003797206" evidence="1">
    <location>
        <begin position="20"/>
        <end position="202"/>
    </location>
</feature>
<evidence type="ECO:0000313" key="2">
    <source>
        <dbReference type="EMBL" id="CCK71318.1"/>
    </source>
</evidence>
<dbReference type="RefSeq" id="XP_022465564.1">
    <property type="nucleotide sequence ID" value="XM_022609138.1"/>
</dbReference>
<protein>
    <submittedName>
        <fullName evidence="2">Uncharacterized protein</fullName>
    </submittedName>
</protein>
<proteinExistence type="predicted"/>
<accession>J7RNW4</accession>
<dbReference type="OMA" id="CAPVTEY"/>
<reference evidence="3" key="2">
    <citation type="submission" date="2012-08" db="EMBL/GenBank/DDBJ databases">
        <title>Genome sequence of Kazachstania naganishii.</title>
        <authorList>
            <person name="Gordon J.L."/>
            <person name="Armisen D."/>
            <person name="Proux-Wera E."/>
            <person name="OhEigeartaigh S.S."/>
            <person name="Byrne K.P."/>
            <person name="Wolfe K.H."/>
        </authorList>
    </citation>
    <scope>NUCLEOTIDE SEQUENCE [LARGE SCALE GENOMIC DNA]</scope>
    <source>
        <strain evidence="3">ATCC MYA-139 / BCRC 22969 / CBS 8797 / CCRC 22969 / KCTC 17520 / NBRC 10181 / NCYC 3082</strain>
    </source>
</reference>
<dbReference type="Proteomes" id="UP000006310">
    <property type="component" value="Chromosome 7"/>
</dbReference>
<feature type="signal peptide" evidence="1">
    <location>
        <begin position="1"/>
        <end position="19"/>
    </location>
</feature>
<dbReference type="HOGENOM" id="CLU_1355342_0_0_1"/>
<dbReference type="EMBL" id="HE978320">
    <property type="protein sequence ID" value="CCK71318.1"/>
    <property type="molecule type" value="Genomic_DNA"/>
</dbReference>
<dbReference type="KEGG" id="kng:KNAG_0G02620"/>
<reference evidence="2 3" key="1">
    <citation type="journal article" date="2011" name="Proc. Natl. Acad. Sci. U.S.A.">
        <title>Evolutionary erosion of yeast sex chromosomes by mating-type switching accidents.</title>
        <authorList>
            <person name="Gordon J.L."/>
            <person name="Armisen D."/>
            <person name="Proux-Wera E."/>
            <person name="Oheigeartaigh S.S."/>
            <person name="Byrne K.P."/>
            <person name="Wolfe K.H."/>
        </authorList>
    </citation>
    <scope>NUCLEOTIDE SEQUENCE [LARGE SCALE GENOMIC DNA]</scope>
    <source>
        <strain evidence="3">ATCC MYA-139 / BCRC 22969 / CBS 8797 / CCRC 22969 / KCTC 17520 / NBRC 10181 / NCYC 3082</strain>
    </source>
</reference>
<dbReference type="AlphaFoldDB" id="J7RNW4"/>
<keyword evidence="3" id="KW-1185">Reference proteome</keyword>
<evidence type="ECO:0000256" key="1">
    <source>
        <dbReference type="SAM" id="SignalP"/>
    </source>
</evidence>
<dbReference type="GeneID" id="34527042"/>
<organism evidence="2 3">
    <name type="scientific">Huiozyma naganishii (strain ATCC MYA-139 / BCRC 22969 / CBS 8797 / KCTC 17520 / NBRC 10181 / NCYC 3082 / Yp74L-3)</name>
    <name type="common">Yeast</name>
    <name type="synonym">Kazachstania naganishii</name>
    <dbReference type="NCBI Taxonomy" id="1071383"/>
    <lineage>
        <taxon>Eukaryota</taxon>
        <taxon>Fungi</taxon>
        <taxon>Dikarya</taxon>
        <taxon>Ascomycota</taxon>
        <taxon>Saccharomycotina</taxon>
        <taxon>Saccharomycetes</taxon>
        <taxon>Saccharomycetales</taxon>
        <taxon>Saccharomycetaceae</taxon>
        <taxon>Huiozyma</taxon>
    </lineage>
</organism>
<sequence>MLFKEISAILIAGLSVASAAFTNQTTTEVLNNNGLTTTLAPDYSVMPKLTTSTYSDATTTYLVTATVYYTVWQTKPTTATGGTTTPAIVNKEEEKAVVSATTTFNAPSSIASIQSKVSTLSSERKSALIEDKSTSTITTTLYTTITQKSAQTANGCAPVTKFVTVSAAQTETVTVNADPVTAYVTVTASPSNALWSNTTSKN</sequence>
<evidence type="ECO:0000313" key="3">
    <source>
        <dbReference type="Proteomes" id="UP000006310"/>
    </source>
</evidence>
<keyword evidence="1" id="KW-0732">Signal</keyword>